<feature type="region of interest" description="Disordered" evidence="1">
    <location>
        <begin position="1"/>
        <end position="51"/>
    </location>
</feature>
<feature type="compositionally biased region" description="Basic and acidic residues" evidence="1">
    <location>
        <begin position="21"/>
        <end position="37"/>
    </location>
</feature>
<comment type="caution">
    <text evidence="2">The sequence shown here is derived from an EMBL/GenBank/DDBJ whole genome shotgun (WGS) entry which is preliminary data.</text>
</comment>
<sequence>MKEEGRRKKEEGRWGLGHQLKTKDHNEGRRKKEEGRRKMGIGTSTQNERPE</sequence>
<dbReference type="AlphaFoldDB" id="A0A951QPN6"/>
<accession>A0A951QPN6</accession>
<dbReference type="Proteomes" id="UP000729701">
    <property type="component" value="Unassembled WGS sequence"/>
</dbReference>
<proteinExistence type="predicted"/>
<evidence type="ECO:0000313" key="2">
    <source>
        <dbReference type="EMBL" id="MBW4670219.1"/>
    </source>
</evidence>
<reference evidence="2" key="1">
    <citation type="submission" date="2021-05" db="EMBL/GenBank/DDBJ databases">
        <authorList>
            <person name="Pietrasiak N."/>
            <person name="Ward R."/>
            <person name="Stajich J.E."/>
            <person name="Kurbessoian T."/>
        </authorList>
    </citation>
    <scope>NUCLEOTIDE SEQUENCE</scope>
    <source>
        <strain evidence="2">GSE-NOS-MK-12-04C</strain>
    </source>
</reference>
<feature type="compositionally biased region" description="Polar residues" evidence="1">
    <location>
        <begin position="42"/>
        <end position="51"/>
    </location>
</feature>
<feature type="compositionally biased region" description="Basic and acidic residues" evidence="1">
    <location>
        <begin position="1"/>
        <end position="13"/>
    </location>
</feature>
<evidence type="ECO:0000256" key="1">
    <source>
        <dbReference type="SAM" id="MobiDB-lite"/>
    </source>
</evidence>
<organism evidence="2 3">
    <name type="scientific">Cyanomargarita calcarea GSE-NOS-MK-12-04C</name>
    <dbReference type="NCBI Taxonomy" id="2839659"/>
    <lineage>
        <taxon>Bacteria</taxon>
        <taxon>Bacillati</taxon>
        <taxon>Cyanobacteriota</taxon>
        <taxon>Cyanophyceae</taxon>
        <taxon>Nostocales</taxon>
        <taxon>Cyanomargaritaceae</taxon>
        <taxon>Cyanomargarita</taxon>
    </lineage>
</organism>
<name>A0A951QPN6_9CYAN</name>
<reference evidence="2" key="2">
    <citation type="journal article" date="2022" name="Microbiol. Resour. Announc.">
        <title>Metagenome Sequencing to Explore Phylogenomics of Terrestrial Cyanobacteria.</title>
        <authorList>
            <person name="Ward R.D."/>
            <person name="Stajich J.E."/>
            <person name="Johansen J.R."/>
            <person name="Huntemann M."/>
            <person name="Clum A."/>
            <person name="Foster B."/>
            <person name="Foster B."/>
            <person name="Roux S."/>
            <person name="Palaniappan K."/>
            <person name="Varghese N."/>
            <person name="Mukherjee S."/>
            <person name="Reddy T.B.K."/>
            <person name="Daum C."/>
            <person name="Copeland A."/>
            <person name="Chen I.A."/>
            <person name="Ivanova N.N."/>
            <person name="Kyrpides N.C."/>
            <person name="Shapiro N."/>
            <person name="Eloe-Fadrosh E.A."/>
            <person name="Pietrasiak N."/>
        </authorList>
    </citation>
    <scope>NUCLEOTIDE SEQUENCE</scope>
    <source>
        <strain evidence="2">GSE-NOS-MK-12-04C</strain>
    </source>
</reference>
<dbReference type="EMBL" id="JAHHGZ010000028">
    <property type="protein sequence ID" value="MBW4670219.1"/>
    <property type="molecule type" value="Genomic_DNA"/>
</dbReference>
<gene>
    <name evidence="2" type="ORF">KME60_23100</name>
</gene>
<evidence type="ECO:0000313" key="3">
    <source>
        <dbReference type="Proteomes" id="UP000729701"/>
    </source>
</evidence>
<protein>
    <submittedName>
        <fullName evidence="2">Uncharacterized protein</fullName>
    </submittedName>
</protein>